<keyword evidence="5" id="KW-0472">Membrane</keyword>
<dbReference type="InterPro" id="IPR008166">
    <property type="entry name" value="Glyco_transf_92"/>
</dbReference>
<gene>
    <name evidence="7" type="ORF">PFISCL1PPCAC_2400</name>
</gene>
<accession>A0AAV5UWI3</accession>
<dbReference type="GO" id="GO:0016020">
    <property type="term" value="C:membrane"/>
    <property type="evidence" value="ECO:0007669"/>
    <property type="project" value="UniProtKB-SubCell"/>
</dbReference>
<evidence type="ECO:0000256" key="3">
    <source>
        <dbReference type="ARBA" id="ARBA00022676"/>
    </source>
</evidence>
<evidence type="ECO:0000256" key="1">
    <source>
        <dbReference type="ARBA" id="ARBA00004167"/>
    </source>
</evidence>
<dbReference type="PANTHER" id="PTHR47024:SF1">
    <property type="entry name" value="GLYCOSYLTRANSFERASE FAMILY 92 PROTEIN"/>
    <property type="match status" value="1"/>
</dbReference>
<name>A0AAV5UWI3_9BILA</name>
<evidence type="ECO:0000256" key="5">
    <source>
        <dbReference type="ARBA" id="ARBA00023136"/>
    </source>
</evidence>
<comment type="caution">
    <text evidence="7">The sequence shown here is derived from an EMBL/GenBank/DDBJ whole genome shotgun (WGS) entry which is preliminary data.</text>
</comment>
<dbReference type="Pfam" id="PF01697">
    <property type="entry name" value="Glyco_transf_92"/>
    <property type="match status" value="1"/>
</dbReference>
<dbReference type="AlphaFoldDB" id="A0AAV5UWI3"/>
<dbReference type="EC" id="2.4.1.-" evidence="6"/>
<evidence type="ECO:0000256" key="6">
    <source>
        <dbReference type="RuleBase" id="RU366017"/>
    </source>
</evidence>
<keyword evidence="4 6" id="KW-0808">Transferase</keyword>
<proteinExistence type="inferred from homology"/>
<organism evidence="7 8">
    <name type="scientific">Pristionchus fissidentatus</name>
    <dbReference type="NCBI Taxonomy" id="1538716"/>
    <lineage>
        <taxon>Eukaryota</taxon>
        <taxon>Metazoa</taxon>
        <taxon>Ecdysozoa</taxon>
        <taxon>Nematoda</taxon>
        <taxon>Chromadorea</taxon>
        <taxon>Rhabditida</taxon>
        <taxon>Rhabditina</taxon>
        <taxon>Diplogasteromorpha</taxon>
        <taxon>Diplogasteroidea</taxon>
        <taxon>Neodiplogasteridae</taxon>
        <taxon>Pristionchus</taxon>
    </lineage>
</organism>
<sequence>MSIFRFSGKILPLLVLILTTYFLISTTSLLQLTRSFRTIHIRKHIEPIFLYRAYYDNRTGPGRLRVLAISTCLSTTDRIFINYGSYSIPLVHRPIEKYCPWQWAPDCKWNAFHFEAPASDYTPHMNVTLPGRSLQMPVHTLPELTETLQICVPPLYWYDDWPRLVLFVEFWKREDAAIMIYVNSISANVKRVIDYYENEGAIRVVNWPMLPELRDEDPNRSIYRLSHSLAHNNCVLRSSSKYTTLLDLDEFIIVRNTSLLDFVRSQIDTDPTVGSMQFVHRGLVSNIPVDENFDAIDTMEARVVDGPSKVLFTPSSTLFLSTHFVNTHVEGFHGTTISPDEAFLLHNRISFGDKKIGEEIEFNDKFPLDLKDRIIETRDIIFGSNTPKFSLNVTNKVVRCTSSWRHDGCKTPISSCYSTLISMEDWIFVGPSIDSNFSVL</sequence>
<protein>
    <recommendedName>
        <fullName evidence="6">Glycosyltransferase family 92 protein</fullName>
        <ecNumber evidence="6">2.4.1.-</ecNumber>
    </recommendedName>
</protein>
<evidence type="ECO:0000256" key="2">
    <source>
        <dbReference type="ARBA" id="ARBA00007647"/>
    </source>
</evidence>
<dbReference type="PANTHER" id="PTHR47024">
    <property type="entry name" value="BIOFILM ABSENT ON HEAD (AFTER YERSINIA EXPOSURE)-RELATED"/>
    <property type="match status" value="1"/>
</dbReference>
<evidence type="ECO:0000256" key="4">
    <source>
        <dbReference type="ARBA" id="ARBA00022679"/>
    </source>
</evidence>
<keyword evidence="8" id="KW-1185">Reference proteome</keyword>
<dbReference type="EMBL" id="BTSY01000001">
    <property type="protein sequence ID" value="GMT11103.1"/>
    <property type="molecule type" value="Genomic_DNA"/>
</dbReference>
<evidence type="ECO:0000313" key="8">
    <source>
        <dbReference type="Proteomes" id="UP001432322"/>
    </source>
</evidence>
<dbReference type="GO" id="GO:0016757">
    <property type="term" value="F:glycosyltransferase activity"/>
    <property type="evidence" value="ECO:0007669"/>
    <property type="project" value="UniProtKB-UniRule"/>
</dbReference>
<comment type="subcellular location">
    <subcellularLocation>
        <location evidence="1">Membrane</location>
        <topology evidence="1">Single-pass membrane protein</topology>
    </subcellularLocation>
</comment>
<keyword evidence="3 6" id="KW-0328">Glycosyltransferase</keyword>
<evidence type="ECO:0000313" key="7">
    <source>
        <dbReference type="EMBL" id="GMT11103.1"/>
    </source>
</evidence>
<comment type="similarity">
    <text evidence="2 6">Belongs to the glycosyltransferase 92 family.</text>
</comment>
<dbReference type="Proteomes" id="UP001432322">
    <property type="component" value="Unassembled WGS sequence"/>
</dbReference>
<reference evidence="7" key="1">
    <citation type="submission" date="2023-10" db="EMBL/GenBank/DDBJ databases">
        <title>Genome assembly of Pristionchus species.</title>
        <authorList>
            <person name="Yoshida K."/>
            <person name="Sommer R.J."/>
        </authorList>
    </citation>
    <scope>NUCLEOTIDE SEQUENCE</scope>
    <source>
        <strain evidence="7">RS5133</strain>
    </source>
</reference>